<keyword evidence="6" id="KW-0347">Helicase</keyword>
<dbReference type="InterPro" id="IPR014001">
    <property type="entry name" value="Helicase_ATP-bd"/>
</dbReference>
<dbReference type="SMART" id="SM00487">
    <property type="entry name" value="DEXDc"/>
    <property type="match status" value="1"/>
</dbReference>
<keyword evidence="7" id="KW-1185">Reference proteome</keyword>
<evidence type="ECO:0000259" key="5">
    <source>
        <dbReference type="PROSITE" id="PS51194"/>
    </source>
</evidence>
<protein>
    <submittedName>
        <fullName evidence="6">DEAD/DEAH box helicase</fullName>
    </submittedName>
</protein>
<evidence type="ECO:0000256" key="1">
    <source>
        <dbReference type="ARBA" id="ARBA00022741"/>
    </source>
</evidence>
<feature type="compositionally biased region" description="Polar residues" evidence="3">
    <location>
        <begin position="1607"/>
        <end position="1621"/>
    </location>
</feature>
<dbReference type="Gene3D" id="3.40.50.300">
    <property type="entry name" value="P-loop containing nucleotide triphosphate hydrolases"/>
    <property type="match status" value="2"/>
</dbReference>
<evidence type="ECO:0000259" key="4">
    <source>
        <dbReference type="PROSITE" id="PS51192"/>
    </source>
</evidence>
<dbReference type="GO" id="GO:0004386">
    <property type="term" value="F:helicase activity"/>
    <property type="evidence" value="ECO:0007669"/>
    <property type="project" value="UniProtKB-KW"/>
</dbReference>
<dbReference type="InterPro" id="IPR001650">
    <property type="entry name" value="Helicase_C-like"/>
</dbReference>
<dbReference type="PROSITE" id="PS51194">
    <property type="entry name" value="HELICASE_CTER"/>
    <property type="match status" value="1"/>
</dbReference>
<feature type="domain" description="Helicase ATP-binding" evidence="4">
    <location>
        <begin position="100"/>
        <end position="271"/>
    </location>
</feature>
<keyword evidence="6" id="KW-0378">Hydrolase</keyword>
<dbReference type="Pfam" id="PF00271">
    <property type="entry name" value="Helicase_C"/>
    <property type="match status" value="1"/>
</dbReference>
<evidence type="ECO:0000256" key="2">
    <source>
        <dbReference type="ARBA" id="ARBA00022840"/>
    </source>
</evidence>
<evidence type="ECO:0000256" key="3">
    <source>
        <dbReference type="SAM" id="MobiDB-lite"/>
    </source>
</evidence>
<dbReference type="SUPFAM" id="SSF52540">
    <property type="entry name" value="P-loop containing nucleoside triphosphate hydrolases"/>
    <property type="match status" value="1"/>
</dbReference>
<feature type="region of interest" description="Disordered" evidence="3">
    <location>
        <begin position="1425"/>
        <end position="1447"/>
    </location>
</feature>
<dbReference type="PANTHER" id="PTHR47962">
    <property type="entry name" value="ATP-DEPENDENT HELICASE LHR-RELATED-RELATED"/>
    <property type="match status" value="1"/>
</dbReference>
<comment type="caution">
    <text evidence="6">The sequence shown here is derived from an EMBL/GenBank/DDBJ whole genome shotgun (WGS) entry which is preliminary data.</text>
</comment>
<organism evidence="6 7">
    <name type="scientific">Nannocystis pusilla</name>
    <dbReference type="NCBI Taxonomy" id="889268"/>
    <lineage>
        <taxon>Bacteria</taxon>
        <taxon>Pseudomonadati</taxon>
        <taxon>Myxococcota</taxon>
        <taxon>Polyangia</taxon>
        <taxon>Nannocystales</taxon>
        <taxon>Nannocystaceae</taxon>
        <taxon>Nannocystis</taxon>
    </lineage>
</organism>
<reference evidence="6" key="1">
    <citation type="submission" date="2021-08" db="EMBL/GenBank/DDBJ databases">
        <authorList>
            <person name="Stevens D.C."/>
        </authorList>
    </citation>
    <scope>NUCLEOTIDE SEQUENCE</scope>
    <source>
        <strain evidence="6">DSM 53165</strain>
    </source>
</reference>
<dbReference type="InterPro" id="IPR052511">
    <property type="entry name" value="ATP-dep_Helicase"/>
</dbReference>
<dbReference type="SMART" id="SM00490">
    <property type="entry name" value="HELICc"/>
    <property type="match status" value="1"/>
</dbReference>
<dbReference type="RefSeq" id="WP_224191094.1">
    <property type="nucleotide sequence ID" value="NZ_JAIRAU010000005.1"/>
</dbReference>
<dbReference type="Pfam" id="PF09369">
    <property type="entry name" value="MZB"/>
    <property type="match status" value="1"/>
</dbReference>
<sequence>MDVFTLRDQVLDDYQGYIRSFLTVRDQKIAALIERELREGHLWPKPLLQINPAFESGDRLDELIADGTLHAACDRIFRDKPDPDVDRGPLGLYRHQVDGIRAGRAGDPFVVTTGTGSGKSLSYIVPIVDHVLRERQNAPERRIRAIIVYPMNALANSQKRELEKFLEHGYPDGPPVTFRCYTGQEKPEKRKEILQNPPDILLTNFVMLELILTRHDERRLIDAAQGLRFLVLDELHTYRGRQGADVALLVRRVREACRASDLVCIGTSATLAASGTWREQQTEVARVASLIFGASVRPQRVIGEHLRRRTSPLDLDDPTTRALLRARVEQGPTPSLDAEDPLAAWIESALGLDLASDGRLVRRKPRTLEGVADELARELDLPPATCTRTLAAALLAKTAEARPFFALRVHQFLSKGDTVYAVLQPQQERHLTLYAQQFAPGSGGAERLYPLVFCRECGQEYYAVIRRSNEQGVTYLPRPRDLPDNPDTEIGYLYLNTSDPWPDHPDDLPRLPDAWIESKDGKLRLRRERRDDVPRPCFVAPDGREGHGDLRVHYLRAPFRFCLQCGVQYSAHARSDFGKLATLGTEGRSTATTLLSLSTVRRLRRTKDLDPVAQKLLSFTDNRQDASLQAGHFNDFVHIAIVRSALWRAVAAAGPAGLTHENLTDAVFRALGLPLALYASNPQVEYRQREETDRALRRVLGYHVYRDLKRGWRLVAPNLEQSGVLVLDYSSLAEFSADTPKWTQHHPALVRAHPEQRQQICRILLDHLRRELAIRVEYLDETRRDALLQMSSQYLNDRWRIDDFERNLELASVAFPCGEHPRIRNPRALFVSPRGGFARFVRHSLRTELKTDDLEHILGEIFEALLIPGLLDRVQPARDGAPPGYMVAASGLIWRAGDGEERSWDPMRVPQPPSHGLRPNEFFTNFYRGTNHDLHTLEAREHTAQVSNAERQERENRFRSAELPILYCSPTMELGVDIRDLNVVNMRNIPPTPANYAQRSGRAGRSGQPAFIYTYCTATSPHDQYFFRRPEKMVAGVVSTPRIDLGNEDLLRAHVHAIWLAEADLDLGDSLGQILDIAGDRPTLRLLPHVEAKLADQPARERAHWRAATALQDALRDYLAQRGISVDAWLGDIFSNLRDNFDAACDRWRSLFATAKAQLQRQHKIAEDHSRPAFERDQAKRLREEADRQLSLLVDHDPDQQHSDFYPYRYFACEGFLPGYNFPRLPLSAYLPGARKRRRGQRDDEYLSRPRFLAISEFGPRAFLYHEGSRYVINRVLLSADSAEGARRLKVRAALCQACGYLHQLTDEPAPDLCVRCHARLGTPFTNLFRMRHVAARRRDRITCDEEERQRLGYELKTGVQFAGQRSSRPDARAAVLYGEDNVPLADLIYGHAATVWRINLGWRRRKPDQPLGFELDTERGYWARSRPDQEDDPDPDDPASPQQERVIPYVDDTRNCLLLRPIGNVDDALMASLQAALKTAIQLHFQLEDRELAAEPLPSTGDRQQLLFYEASEGGAGVLRLLVEDEGKRALAKVAETALELCHFDVHDGVDQGHAPGARERCEAACYDCLLSYSNQYDHPILDRKLLPELLLRWSKGHVTVEESAPPSSQGERTTSLAGQSTSDLERRFLDLLVDLGLALPDAAQKHLAVGQCTASFFYSAHGLAVFIDDASHDSPAQARLDQAAIERLEDAGYGVLRFHHAADWTAILHANPSIFGTGSTSPRPTTAPAPAAPQALTSDLDLDLYPSAWHPVLQALAGSPGVTIEPGSEVTDARGRVVGSFIATLARGPALVHLVDGADSDSSRVKKALATASATVVALTAEEANRLGPDSLLARVFA</sequence>
<accession>A0ABS7TM61</accession>
<dbReference type="InterPro" id="IPR011545">
    <property type="entry name" value="DEAD/DEAH_box_helicase_dom"/>
</dbReference>
<dbReference type="PROSITE" id="PS51192">
    <property type="entry name" value="HELICASE_ATP_BIND_1"/>
    <property type="match status" value="1"/>
</dbReference>
<keyword evidence="2" id="KW-0067">ATP-binding</keyword>
<evidence type="ECO:0000313" key="6">
    <source>
        <dbReference type="EMBL" id="MBZ5709317.1"/>
    </source>
</evidence>
<dbReference type="EMBL" id="JAIRAU010000005">
    <property type="protein sequence ID" value="MBZ5709317.1"/>
    <property type="molecule type" value="Genomic_DNA"/>
</dbReference>
<name>A0ABS7TM61_9BACT</name>
<dbReference type="Proteomes" id="UP001139031">
    <property type="component" value="Unassembled WGS sequence"/>
</dbReference>
<dbReference type="InterPro" id="IPR027417">
    <property type="entry name" value="P-loop_NTPase"/>
</dbReference>
<proteinExistence type="predicted"/>
<dbReference type="CDD" id="cd17923">
    <property type="entry name" value="DEXHc_Hrq1-like"/>
    <property type="match status" value="1"/>
</dbReference>
<gene>
    <name evidence="6" type="ORF">K7C98_08595</name>
</gene>
<dbReference type="PANTHER" id="PTHR47962:SF5">
    <property type="entry name" value="ATP-DEPENDENT HELICASE LHR-RELATED"/>
    <property type="match status" value="1"/>
</dbReference>
<dbReference type="Pfam" id="PF00270">
    <property type="entry name" value="DEAD"/>
    <property type="match status" value="1"/>
</dbReference>
<evidence type="ECO:0000313" key="7">
    <source>
        <dbReference type="Proteomes" id="UP001139031"/>
    </source>
</evidence>
<feature type="domain" description="Helicase C-terminal" evidence="5">
    <location>
        <begin position="891"/>
        <end position="1051"/>
    </location>
</feature>
<keyword evidence="1" id="KW-0547">Nucleotide-binding</keyword>
<feature type="region of interest" description="Disordered" evidence="3">
    <location>
        <begin position="1602"/>
        <end position="1621"/>
    </location>
</feature>
<dbReference type="InterPro" id="IPR018973">
    <property type="entry name" value="MZB"/>
</dbReference>